<feature type="region of interest" description="Disordered" evidence="1">
    <location>
        <begin position="17"/>
        <end position="37"/>
    </location>
</feature>
<gene>
    <name evidence="2" type="ORF">KOW79_014351</name>
</gene>
<dbReference type="AlphaFoldDB" id="A0A9D3NJ42"/>
<evidence type="ECO:0000313" key="2">
    <source>
        <dbReference type="EMBL" id="KAG7323005.1"/>
    </source>
</evidence>
<keyword evidence="3" id="KW-1185">Reference proteome</keyword>
<organism evidence="2 3">
    <name type="scientific">Hemibagrus wyckioides</name>
    <dbReference type="NCBI Taxonomy" id="337641"/>
    <lineage>
        <taxon>Eukaryota</taxon>
        <taxon>Metazoa</taxon>
        <taxon>Chordata</taxon>
        <taxon>Craniata</taxon>
        <taxon>Vertebrata</taxon>
        <taxon>Euteleostomi</taxon>
        <taxon>Actinopterygii</taxon>
        <taxon>Neopterygii</taxon>
        <taxon>Teleostei</taxon>
        <taxon>Ostariophysi</taxon>
        <taxon>Siluriformes</taxon>
        <taxon>Bagridae</taxon>
        <taxon>Hemibagrus</taxon>
    </lineage>
</organism>
<dbReference type="Proteomes" id="UP000824219">
    <property type="component" value="Linkage Group LG16"/>
</dbReference>
<accession>A0A9D3NJ42</accession>
<comment type="caution">
    <text evidence="2">The sequence shown here is derived from an EMBL/GenBank/DDBJ whole genome shotgun (WGS) entry which is preliminary data.</text>
</comment>
<protein>
    <submittedName>
        <fullName evidence="2">Uncharacterized protein</fullName>
    </submittedName>
</protein>
<evidence type="ECO:0000256" key="1">
    <source>
        <dbReference type="SAM" id="MobiDB-lite"/>
    </source>
</evidence>
<proteinExistence type="predicted"/>
<reference evidence="2 3" key="1">
    <citation type="submission" date="2021-06" db="EMBL/GenBank/DDBJ databases">
        <title>Chromosome-level genome assembly of the red-tail catfish (Hemibagrus wyckioides).</title>
        <authorList>
            <person name="Shao F."/>
        </authorList>
    </citation>
    <scope>NUCLEOTIDE SEQUENCE [LARGE SCALE GENOMIC DNA]</scope>
    <source>
        <strain evidence="2">EC202008001</strain>
        <tissue evidence="2">Blood</tissue>
    </source>
</reference>
<sequence length="91" mass="10451">MKNDTLRDRGVTGACGAAAVDEQSRRNGGSVRKTRSFNQTKTSSFGLQNSTVWRCSGYKDLFKRCLQQKRAEEENLRRVERRITKSPQLRQ</sequence>
<name>A0A9D3NJ42_9TELE</name>
<evidence type="ECO:0000313" key="3">
    <source>
        <dbReference type="Proteomes" id="UP000824219"/>
    </source>
</evidence>
<dbReference type="EMBL" id="JAHKSW010000016">
    <property type="protein sequence ID" value="KAG7323005.1"/>
    <property type="molecule type" value="Genomic_DNA"/>
</dbReference>